<dbReference type="GO" id="GO:0051694">
    <property type="term" value="P:pointed-end actin filament capping"/>
    <property type="evidence" value="ECO:0007669"/>
    <property type="project" value="InterPro"/>
</dbReference>
<dbReference type="GO" id="GO:0005856">
    <property type="term" value="C:cytoskeleton"/>
    <property type="evidence" value="ECO:0007669"/>
    <property type="project" value="UniProtKB-SubCell"/>
</dbReference>
<dbReference type="GO" id="GO:0030239">
    <property type="term" value="P:myofibril assembly"/>
    <property type="evidence" value="ECO:0007669"/>
    <property type="project" value="TreeGrafter"/>
</dbReference>
<feature type="region of interest" description="Disordered" evidence="4">
    <location>
        <begin position="356"/>
        <end position="412"/>
    </location>
</feature>
<keyword evidence="3" id="KW-0206">Cytoskeleton</keyword>
<comment type="caution">
    <text evidence="5">The sequence shown here is derived from an EMBL/GenBank/DDBJ whole genome shotgun (WGS) entry which is preliminary data.</text>
</comment>
<evidence type="ECO:0000313" key="5">
    <source>
        <dbReference type="EMBL" id="CAD2148718.1"/>
    </source>
</evidence>
<proteinExistence type="predicted"/>
<dbReference type="GO" id="GO:0007015">
    <property type="term" value="P:actin filament organization"/>
    <property type="evidence" value="ECO:0007669"/>
    <property type="project" value="TreeGrafter"/>
</dbReference>
<evidence type="ECO:0000256" key="4">
    <source>
        <dbReference type="SAM" id="MobiDB-lite"/>
    </source>
</evidence>
<feature type="compositionally biased region" description="Polar residues" evidence="4">
    <location>
        <begin position="376"/>
        <end position="385"/>
    </location>
</feature>
<dbReference type="AlphaFoldDB" id="A0A6V7U9D5"/>
<accession>A0A6V7U9D5</accession>
<dbReference type="Gene3D" id="3.80.10.10">
    <property type="entry name" value="Ribonuclease Inhibitor"/>
    <property type="match status" value="1"/>
</dbReference>
<keyword evidence="2" id="KW-0963">Cytoplasm</keyword>
<sequence>MIEAIKENEYLEKLSLANMGLYDMDLEPLIEVIKQNTNLRCLNLETNYLSGDFFSKLFKAALNNQSLEEIKAVNQGVAFSTQTEREIIEAIMQNRGLTKVSINLRLPEGRFKVEQATIRNQEIKEKQKEEKKTLKRQPSGAAAELAKQHIPAKLAIAGVNTPRPSTSESEPIYLEKKTAVRERAREADEKSKKPYEPEKNAERAILAEKSKQKNAAATASKWPPNSRLKSKDSKDEEEQPKPTRVLKKQPNIEKDHQKEELTKNKIPSWRDRMAKRESEDLTENIPKTSLALRNKFEKMGSKENGEEEKKLVIKKKENKGGEKLVENVKAKLQQQTSLSKKSISSVESFDEEKKNVKNIGGGNLNNNFKNKNLANSTDKQILTTRKLSKSPPKSPPKKQNILIPPPVAKKNI</sequence>
<evidence type="ECO:0000256" key="2">
    <source>
        <dbReference type="ARBA" id="ARBA00022490"/>
    </source>
</evidence>
<evidence type="ECO:0000313" key="6">
    <source>
        <dbReference type="Proteomes" id="UP000580250"/>
    </source>
</evidence>
<protein>
    <submittedName>
        <fullName evidence="5">Uncharacterized protein</fullName>
    </submittedName>
</protein>
<feature type="region of interest" description="Disordered" evidence="4">
    <location>
        <begin position="125"/>
        <end position="286"/>
    </location>
</feature>
<dbReference type="PANTHER" id="PTHR10901:SF16">
    <property type="entry name" value="TROPOMODULIN"/>
    <property type="match status" value="1"/>
</dbReference>
<feature type="compositionally biased region" description="Basic and acidic residues" evidence="4">
    <location>
        <begin position="173"/>
        <end position="211"/>
    </location>
</feature>
<dbReference type="SUPFAM" id="SSF52047">
    <property type="entry name" value="RNI-like"/>
    <property type="match status" value="1"/>
</dbReference>
<feature type="compositionally biased region" description="Basic and acidic residues" evidence="4">
    <location>
        <begin position="250"/>
        <end position="279"/>
    </location>
</feature>
<dbReference type="Proteomes" id="UP000580250">
    <property type="component" value="Unassembled WGS sequence"/>
</dbReference>
<dbReference type="GO" id="GO:0005523">
    <property type="term" value="F:tropomyosin binding"/>
    <property type="evidence" value="ECO:0007669"/>
    <property type="project" value="InterPro"/>
</dbReference>
<dbReference type="PANTHER" id="PTHR10901">
    <property type="entry name" value="TROPOMODULIN"/>
    <property type="match status" value="1"/>
</dbReference>
<dbReference type="InterPro" id="IPR004934">
    <property type="entry name" value="TMOD"/>
</dbReference>
<feature type="compositionally biased region" description="Low complexity" evidence="4">
    <location>
        <begin position="364"/>
        <end position="375"/>
    </location>
</feature>
<organism evidence="5 6">
    <name type="scientific">Meloidogyne enterolobii</name>
    <name type="common">Root-knot nematode worm</name>
    <name type="synonym">Meloidogyne mayaguensis</name>
    <dbReference type="NCBI Taxonomy" id="390850"/>
    <lineage>
        <taxon>Eukaryota</taxon>
        <taxon>Metazoa</taxon>
        <taxon>Ecdysozoa</taxon>
        <taxon>Nematoda</taxon>
        <taxon>Chromadorea</taxon>
        <taxon>Rhabditida</taxon>
        <taxon>Tylenchina</taxon>
        <taxon>Tylenchomorpha</taxon>
        <taxon>Tylenchoidea</taxon>
        <taxon>Meloidogynidae</taxon>
        <taxon>Meloidogyninae</taxon>
        <taxon>Meloidogyne</taxon>
    </lineage>
</organism>
<dbReference type="EMBL" id="CAJEWN010000042">
    <property type="protein sequence ID" value="CAD2148718.1"/>
    <property type="molecule type" value="Genomic_DNA"/>
</dbReference>
<evidence type="ECO:0000256" key="1">
    <source>
        <dbReference type="ARBA" id="ARBA00004245"/>
    </source>
</evidence>
<feature type="compositionally biased region" description="Pro residues" evidence="4">
    <location>
        <begin position="403"/>
        <end position="412"/>
    </location>
</feature>
<gene>
    <name evidence="5" type="ORF">MENT_LOCUS9424</name>
</gene>
<reference evidence="5 6" key="1">
    <citation type="submission" date="2020-08" db="EMBL/GenBank/DDBJ databases">
        <authorList>
            <person name="Koutsovoulos G."/>
            <person name="Danchin GJ E."/>
        </authorList>
    </citation>
    <scope>NUCLEOTIDE SEQUENCE [LARGE SCALE GENOMIC DNA]</scope>
</reference>
<dbReference type="GO" id="GO:0030016">
    <property type="term" value="C:myofibril"/>
    <property type="evidence" value="ECO:0007669"/>
    <property type="project" value="TreeGrafter"/>
</dbReference>
<dbReference type="OrthoDB" id="2163268at2759"/>
<name>A0A6V7U9D5_MELEN</name>
<dbReference type="InterPro" id="IPR032675">
    <property type="entry name" value="LRR_dom_sf"/>
</dbReference>
<comment type="subcellular location">
    <subcellularLocation>
        <location evidence="1">Cytoplasm</location>
        <location evidence="1">Cytoskeleton</location>
    </subcellularLocation>
</comment>
<evidence type="ECO:0000256" key="3">
    <source>
        <dbReference type="ARBA" id="ARBA00023212"/>
    </source>
</evidence>